<feature type="region of interest" description="Disordered" evidence="1">
    <location>
        <begin position="1"/>
        <end position="32"/>
    </location>
</feature>
<evidence type="ECO:0000256" key="1">
    <source>
        <dbReference type="SAM" id="MobiDB-lite"/>
    </source>
</evidence>
<dbReference type="WBParaSite" id="L893_g23661.t1">
    <property type="protein sequence ID" value="L893_g23661.t1"/>
    <property type="gene ID" value="L893_g23661"/>
</dbReference>
<accession>A0A1I7Z8H4</accession>
<proteinExistence type="predicted"/>
<sequence>MISAKRGHLDAHISCLHRHPEKERRSTPLPRDRVDRASSLQRFHGVAVSTQDSESCDPSSNLGGTFLFLI</sequence>
<name>A0A1I7Z8H4_9BILA</name>
<evidence type="ECO:0000313" key="2">
    <source>
        <dbReference type="Proteomes" id="UP000095287"/>
    </source>
</evidence>
<organism evidence="2 3">
    <name type="scientific">Steinernema glaseri</name>
    <dbReference type="NCBI Taxonomy" id="37863"/>
    <lineage>
        <taxon>Eukaryota</taxon>
        <taxon>Metazoa</taxon>
        <taxon>Ecdysozoa</taxon>
        <taxon>Nematoda</taxon>
        <taxon>Chromadorea</taxon>
        <taxon>Rhabditida</taxon>
        <taxon>Tylenchina</taxon>
        <taxon>Panagrolaimomorpha</taxon>
        <taxon>Strongyloidoidea</taxon>
        <taxon>Steinernematidae</taxon>
        <taxon>Steinernema</taxon>
    </lineage>
</organism>
<protein>
    <submittedName>
        <fullName evidence="3">Uncharacterized protein</fullName>
    </submittedName>
</protein>
<dbReference type="AlphaFoldDB" id="A0A1I7Z8H4"/>
<keyword evidence="2" id="KW-1185">Reference proteome</keyword>
<feature type="compositionally biased region" description="Basic and acidic residues" evidence="1">
    <location>
        <begin position="18"/>
        <end position="32"/>
    </location>
</feature>
<dbReference type="Proteomes" id="UP000095287">
    <property type="component" value="Unplaced"/>
</dbReference>
<evidence type="ECO:0000313" key="3">
    <source>
        <dbReference type="WBParaSite" id="L893_g23661.t1"/>
    </source>
</evidence>
<reference evidence="3" key="1">
    <citation type="submission" date="2016-11" db="UniProtKB">
        <authorList>
            <consortium name="WormBaseParasite"/>
        </authorList>
    </citation>
    <scope>IDENTIFICATION</scope>
</reference>